<organism evidence="1 2">
    <name type="scientific">Artomyces pyxidatus</name>
    <dbReference type="NCBI Taxonomy" id="48021"/>
    <lineage>
        <taxon>Eukaryota</taxon>
        <taxon>Fungi</taxon>
        <taxon>Dikarya</taxon>
        <taxon>Basidiomycota</taxon>
        <taxon>Agaricomycotina</taxon>
        <taxon>Agaricomycetes</taxon>
        <taxon>Russulales</taxon>
        <taxon>Auriscalpiaceae</taxon>
        <taxon>Artomyces</taxon>
    </lineage>
</organism>
<protein>
    <submittedName>
        <fullName evidence="1">Uncharacterized protein</fullName>
    </submittedName>
</protein>
<gene>
    <name evidence="1" type="ORF">BV25DRAFT_1916232</name>
</gene>
<dbReference type="EMBL" id="MU277208">
    <property type="protein sequence ID" value="KAI0062324.1"/>
    <property type="molecule type" value="Genomic_DNA"/>
</dbReference>
<proteinExistence type="predicted"/>
<evidence type="ECO:0000313" key="2">
    <source>
        <dbReference type="Proteomes" id="UP000814140"/>
    </source>
</evidence>
<keyword evidence="2" id="KW-1185">Reference proteome</keyword>
<reference evidence="1" key="1">
    <citation type="submission" date="2021-03" db="EMBL/GenBank/DDBJ databases">
        <authorList>
            <consortium name="DOE Joint Genome Institute"/>
            <person name="Ahrendt S."/>
            <person name="Looney B.P."/>
            <person name="Miyauchi S."/>
            <person name="Morin E."/>
            <person name="Drula E."/>
            <person name="Courty P.E."/>
            <person name="Chicoki N."/>
            <person name="Fauchery L."/>
            <person name="Kohler A."/>
            <person name="Kuo A."/>
            <person name="Labutti K."/>
            <person name="Pangilinan J."/>
            <person name="Lipzen A."/>
            <person name="Riley R."/>
            <person name="Andreopoulos W."/>
            <person name="He G."/>
            <person name="Johnson J."/>
            <person name="Barry K.W."/>
            <person name="Grigoriev I.V."/>
            <person name="Nagy L."/>
            <person name="Hibbett D."/>
            <person name="Henrissat B."/>
            <person name="Matheny P.B."/>
            <person name="Labbe J."/>
            <person name="Martin F."/>
        </authorList>
    </citation>
    <scope>NUCLEOTIDE SEQUENCE</scope>
    <source>
        <strain evidence="1">HHB10654</strain>
    </source>
</reference>
<dbReference type="Proteomes" id="UP000814140">
    <property type="component" value="Unassembled WGS sequence"/>
</dbReference>
<sequence length="817" mass="87573">MASLAPPPAQTGRISQLLPTVKCSNCNNPVPLDQLEHHVCAPAPAAVVPKSVHDAPQPSLLALRLQSMVTPTRTPSPGSPTADARSSARTISMSSQDTRSSYSTVRGEPSHDSFRPSARGVTPTLQIQTRLRNPPSPHAISRQTTPTPAEPIPRTPSSASYRPRAPSSASTRPRLESAPPDVPPTTPLLTSRPRAPSNASTRSARPSNPPSPYPLSRAPSTHYPPPSPAPKYAPPPTPQTPHPEIDTKIGGEAGMAGVGRRGFAAAARAAMFVHSPGGHSPGGLSPGMLQGPPPGWLGAPSPQGMDGRRANAPRWLDIGSDASRPPPNGGPTSPHSLSPHSPRSPYSDHYSHPPQPSTPPAKLTITVPNVRDPSPGPSSSIPFPTQPAPGPPPVRFMEPKTPTTPMTPRLPFFEKYQQRKNITVAAPREDVAVRIPLSPTTSDSDFGGLAYARSDSEPDDDIPPVPPVPLSLVAALRASTSSSIYPDDAEGGGEVDMGALMMDGPMSPESPMSPAGLKPVKLPTRSLTAPSQRESGMGMLGRASVVGRRGGTISGAIGSGSGKEKEVDKEAEKDEAKDSGRRSRSGSVAKKPKPKSCVRCARTIDDGRWIRVENGKGVLCDKCWKNMYLPKCRRCNLPIEKQAVSSSDGQLKGKYHRECFNCHTCHKPFPDREFYVFDGKPFCDYHYHEANDSLCAAPDCGRPIEGPCAVSHAGGRYHPDHLTCEYEEDSSSSDDDDDEEENERRGKVRRAPGRGRRCTERLAEYWEVEGRMLCERHMHRAVESERMGRVGGGRESRAMKRVTRFIDLAGLGGSGLR</sequence>
<comment type="caution">
    <text evidence="1">The sequence shown here is derived from an EMBL/GenBank/DDBJ whole genome shotgun (WGS) entry which is preliminary data.</text>
</comment>
<name>A0ACB8T0X6_9AGAM</name>
<accession>A0ACB8T0X6</accession>
<reference evidence="1" key="2">
    <citation type="journal article" date="2022" name="New Phytol.">
        <title>Evolutionary transition to the ectomycorrhizal habit in the genomes of a hyperdiverse lineage of mushroom-forming fungi.</title>
        <authorList>
            <person name="Looney B."/>
            <person name="Miyauchi S."/>
            <person name="Morin E."/>
            <person name="Drula E."/>
            <person name="Courty P.E."/>
            <person name="Kohler A."/>
            <person name="Kuo A."/>
            <person name="LaButti K."/>
            <person name="Pangilinan J."/>
            <person name="Lipzen A."/>
            <person name="Riley R."/>
            <person name="Andreopoulos W."/>
            <person name="He G."/>
            <person name="Johnson J."/>
            <person name="Nolan M."/>
            <person name="Tritt A."/>
            <person name="Barry K.W."/>
            <person name="Grigoriev I.V."/>
            <person name="Nagy L.G."/>
            <person name="Hibbett D."/>
            <person name="Henrissat B."/>
            <person name="Matheny P.B."/>
            <person name="Labbe J."/>
            <person name="Martin F.M."/>
        </authorList>
    </citation>
    <scope>NUCLEOTIDE SEQUENCE</scope>
    <source>
        <strain evidence="1">HHB10654</strain>
    </source>
</reference>
<evidence type="ECO:0000313" key="1">
    <source>
        <dbReference type="EMBL" id="KAI0062324.1"/>
    </source>
</evidence>